<organism evidence="1">
    <name type="scientific">Eutreptiella gymnastica</name>
    <dbReference type="NCBI Taxonomy" id="73025"/>
    <lineage>
        <taxon>Eukaryota</taxon>
        <taxon>Discoba</taxon>
        <taxon>Euglenozoa</taxon>
        <taxon>Euglenida</taxon>
        <taxon>Spirocuta</taxon>
        <taxon>Euglenophyceae</taxon>
        <taxon>Eutreptiales</taxon>
        <taxon>Eutreptiaceae</taxon>
        <taxon>Eutreptiella</taxon>
    </lineage>
</organism>
<dbReference type="AlphaFoldDB" id="A0A7S1NMA3"/>
<name>A0A7S1NMA3_9EUGL</name>
<reference evidence="1" key="1">
    <citation type="submission" date="2021-01" db="EMBL/GenBank/DDBJ databases">
        <authorList>
            <person name="Corre E."/>
            <person name="Pelletier E."/>
            <person name="Niang G."/>
            <person name="Scheremetjew M."/>
            <person name="Finn R."/>
            <person name="Kale V."/>
            <person name="Holt S."/>
            <person name="Cochrane G."/>
            <person name="Meng A."/>
            <person name="Brown T."/>
            <person name="Cohen L."/>
        </authorList>
    </citation>
    <scope>NUCLEOTIDE SEQUENCE</scope>
    <source>
        <strain evidence="1">NIES-381</strain>
    </source>
</reference>
<accession>A0A7S1NMA3</accession>
<dbReference type="EMBL" id="HBGA01107246">
    <property type="protein sequence ID" value="CAD9028801.1"/>
    <property type="molecule type" value="Transcribed_RNA"/>
</dbReference>
<gene>
    <name evidence="1" type="ORF">EGYM00392_LOCUS39936</name>
</gene>
<evidence type="ECO:0000313" key="1">
    <source>
        <dbReference type="EMBL" id="CAD9028801.1"/>
    </source>
</evidence>
<sequence>MCVTGARRCTCFSPSCSYPVRRKPPPNECAGSAILDDKPSAGVMMVSTMGGSVASIPSFVTRSTQQSRRAYSQGGMSILTVLLYFSKVASHLPTQKLGDKAN</sequence>
<proteinExistence type="predicted"/>
<protein>
    <submittedName>
        <fullName evidence="1">Uncharacterized protein</fullName>
    </submittedName>
</protein>